<dbReference type="InterPro" id="IPR041925">
    <property type="entry name" value="CT_Formate-Dh_H"/>
</dbReference>
<keyword evidence="7" id="KW-0411">Iron-sulfur</keyword>
<feature type="domain" description="2Fe-2S ferredoxin-type" evidence="9">
    <location>
        <begin position="15"/>
        <end position="93"/>
    </location>
</feature>
<dbReference type="SUPFAM" id="SSF50692">
    <property type="entry name" value="ADC-like"/>
    <property type="match status" value="1"/>
</dbReference>
<comment type="similarity">
    <text evidence="1">In the C-terminal section; belongs to the prokaryotic molybdopterin-containing oxidoreductase family.</text>
</comment>
<dbReference type="Pfam" id="PF00384">
    <property type="entry name" value="Molybdopterin"/>
    <property type="match status" value="1"/>
</dbReference>
<dbReference type="Gene3D" id="3.30.70.20">
    <property type="match status" value="1"/>
</dbReference>
<feature type="domain" description="4Fe-4S ferredoxin-type" evidence="10">
    <location>
        <begin position="147"/>
        <end position="166"/>
    </location>
</feature>
<proteinExistence type="inferred from homology"/>
<dbReference type="PANTHER" id="PTHR43105:SF14">
    <property type="entry name" value="FORMATE DEHYDROGENASE H"/>
    <property type="match status" value="1"/>
</dbReference>
<dbReference type="Pfam" id="PF13510">
    <property type="entry name" value="Fer2_4"/>
    <property type="match status" value="1"/>
</dbReference>
<dbReference type="Proteomes" id="UP001596379">
    <property type="component" value="Unassembled WGS sequence"/>
</dbReference>
<dbReference type="InterPro" id="IPR017896">
    <property type="entry name" value="4Fe4S_Fe-S-bd"/>
</dbReference>
<dbReference type="Gene3D" id="2.20.25.90">
    <property type="entry name" value="ADC-like domains"/>
    <property type="match status" value="1"/>
</dbReference>
<dbReference type="CDD" id="cd02753">
    <property type="entry name" value="MopB_Formate-Dh-H"/>
    <property type="match status" value="1"/>
</dbReference>
<dbReference type="GO" id="GO:0008863">
    <property type="term" value="F:formate dehydrogenase (NAD+) activity"/>
    <property type="evidence" value="ECO:0007669"/>
    <property type="project" value="UniProtKB-EC"/>
</dbReference>
<evidence type="ECO:0000256" key="6">
    <source>
        <dbReference type="ARBA" id="ARBA00023004"/>
    </source>
</evidence>
<evidence type="ECO:0000256" key="4">
    <source>
        <dbReference type="ARBA" id="ARBA00022737"/>
    </source>
</evidence>
<dbReference type="Gene3D" id="3.10.20.740">
    <property type="match status" value="1"/>
</dbReference>
<dbReference type="Pfam" id="PF04879">
    <property type="entry name" value="Molybdop_Fe4S4"/>
    <property type="match status" value="1"/>
</dbReference>
<evidence type="ECO:0000256" key="8">
    <source>
        <dbReference type="ARBA" id="ARBA00034078"/>
    </source>
</evidence>
<dbReference type="Gene3D" id="3.40.50.740">
    <property type="match status" value="1"/>
</dbReference>
<evidence type="ECO:0000313" key="13">
    <source>
        <dbReference type="Proteomes" id="UP001596379"/>
    </source>
</evidence>
<dbReference type="PROSITE" id="PS00641">
    <property type="entry name" value="COMPLEX1_75K_1"/>
    <property type="match status" value="1"/>
</dbReference>
<organism evidence="12 13">
    <name type="scientific">Herminiimonas aquatilis</name>
    <dbReference type="NCBI Taxonomy" id="345342"/>
    <lineage>
        <taxon>Bacteria</taxon>
        <taxon>Pseudomonadati</taxon>
        <taxon>Pseudomonadota</taxon>
        <taxon>Betaproteobacteria</taxon>
        <taxon>Burkholderiales</taxon>
        <taxon>Oxalobacteraceae</taxon>
        <taxon>Herminiimonas</taxon>
    </lineage>
</organism>
<keyword evidence="6" id="KW-0408">Iron</keyword>
<dbReference type="EC" id="1.17.1.9" evidence="12"/>
<dbReference type="SUPFAM" id="SSF54862">
    <property type="entry name" value="4Fe-4S ferredoxins"/>
    <property type="match status" value="1"/>
</dbReference>
<dbReference type="InterPro" id="IPR006963">
    <property type="entry name" value="Mopterin_OxRdtase_4Fe-4S_dom"/>
</dbReference>
<evidence type="ECO:0000259" key="11">
    <source>
        <dbReference type="PROSITE" id="PS51669"/>
    </source>
</evidence>
<dbReference type="InterPro" id="IPR006478">
    <property type="entry name" value="Formate_DH_asu"/>
</dbReference>
<dbReference type="Gene3D" id="2.40.40.20">
    <property type="match status" value="1"/>
</dbReference>
<dbReference type="InterPro" id="IPR006655">
    <property type="entry name" value="Mopterin_OxRdtase_prok_CS"/>
</dbReference>
<accession>A0ABW2J316</accession>
<protein>
    <submittedName>
        <fullName evidence="12">Formate dehydrogenase subunit alpha</fullName>
        <ecNumber evidence="12">1.17.1.9</ecNumber>
    </submittedName>
</protein>
<gene>
    <name evidence="12" type="primary">fdhF</name>
    <name evidence="12" type="ORF">ACFQO0_04525</name>
</gene>
<dbReference type="NCBIfam" id="TIGR01591">
    <property type="entry name" value="Fdh-alpha"/>
    <property type="match status" value="1"/>
</dbReference>
<dbReference type="InterPro" id="IPR006656">
    <property type="entry name" value="Mopterin_OxRdtase"/>
</dbReference>
<dbReference type="InterPro" id="IPR017900">
    <property type="entry name" value="4Fe4S_Fe_S_CS"/>
</dbReference>
<dbReference type="PIRSF" id="PIRSF036643">
    <property type="entry name" value="FDH_alpha"/>
    <property type="match status" value="1"/>
</dbReference>
<evidence type="ECO:0000256" key="1">
    <source>
        <dbReference type="ARBA" id="ARBA00007023"/>
    </source>
</evidence>
<evidence type="ECO:0000256" key="3">
    <source>
        <dbReference type="ARBA" id="ARBA00022723"/>
    </source>
</evidence>
<dbReference type="InterPro" id="IPR050123">
    <property type="entry name" value="Prok_molybdopt-oxidoreductase"/>
</dbReference>
<dbReference type="PROSITE" id="PS51669">
    <property type="entry name" value="4FE4S_MOW_BIS_MGD"/>
    <property type="match status" value="1"/>
</dbReference>
<dbReference type="CDD" id="cd02790">
    <property type="entry name" value="MopB_CT_Formate-Dh_H"/>
    <property type="match status" value="1"/>
</dbReference>
<keyword evidence="2" id="KW-0004">4Fe-4S</keyword>
<name>A0ABW2J316_9BURK</name>
<dbReference type="InterPro" id="IPR000283">
    <property type="entry name" value="NADH_UbQ_OxRdtase_75kDa_su_CS"/>
</dbReference>
<dbReference type="SUPFAM" id="SSF53706">
    <property type="entry name" value="Formate dehydrogenase/DMSO reductase, domains 1-3"/>
    <property type="match status" value="1"/>
</dbReference>
<comment type="cofactor">
    <cofactor evidence="8">
        <name>[2Fe-2S] cluster</name>
        <dbReference type="ChEBI" id="CHEBI:190135"/>
    </cofactor>
</comment>
<dbReference type="Pfam" id="PF01568">
    <property type="entry name" value="Molydop_binding"/>
    <property type="match status" value="1"/>
</dbReference>
<dbReference type="CDD" id="cd00207">
    <property type="entry name" value="fer2"/>
    <property type="match status" value="1"/>
</dbReference>
<dbReference type="InterPro" id="IPR009010">
    <property type="entry name" value="Asp_de-COase-like_dom_sf"/>
</dbReference>
<dbReference type="InterPro" id="IPR001041">
    <property type="entry name" value="2Fe-2S_ferredoxin-type"/>
</dbReference>
<comment type="caution">
    <text evidence="12">The sequence shown here is derived from an EMBL/GenBank/DDBJ whole genome shotgun (WGS) entry which is preliminary data.</text>
</comment>
<evidence type="ECO:0000259" key="10">
    <source>
        <dbReference type="PROSITE" id="PS51379"/>
    </source>
</evidence>
<dbReference type="InterPro" id="IPR006657">
    <property type="entry name" value="MoPterin_dinucl-bd_dom"/>
</dbReference>
<reference evidence="13" key="1">
    <citation type="journal article" date="2019" name="Int. J. Syst. Evol. Microbiol.">
        <title>The Global Catalogue of Microorganisms (GCM) 10K type strain sequencing project: providing services to taxonomists for standard genome sequencing and annotation.</title>
        <authorList>
            <consortium name="The Broad Institute Genomics Platform"/>
            <consortium name="The Broad Institute Genome Sequencing Center for Infectious Disease"/>
            <person name="Wu L."/>
            <person name="Ma J."/>
        </authorList>
    </citation>
    <scope>NUCLEOTIDE SEQUENCE [LARGE SCALE GENOMIC DNA]</scope>
    <source>
        <strain evidence="13">CCUG 36956</strain>
    </source>
</reference>
<evidence type="ECO:0000313" key="12">
    <source>
        <dbReference type="EMBL" id="MFC7297696.1"/>
    </source>
</evidence>
<keyword evidence="4" id="KW-0677">Repeat</keyword>
<dbReference type="PROSITE" id="PS51379">
    <property type="entry name" value="4FE4S_FER_2"/>
    <property type="match status" value="2"/>
</dbReference>
<dbReference type="RefSeq" id="WP_382232836.1">
    <property type="nucleotide sequence ID" value="NZ_JBHTCC010000001.1"/>
</dbReference>
<evidence type="ECO:0000256" key="2">
    <source>
        <dbReference type="ARBA" id="ARBA00022485"/>
    </source>
</evidence>
<dbReference type="Pfam" id="PF22117">
    <property type="entry name" value="Fer4_Nqo3"/>
    <property type="match status" value="1"/>
</dbReference>
<sequence length="947" mass="103990">MNAITRSEMAQLEVPTVTFELNGREVTGRATDTLLTIAKREGIEIPHLCYKEGMDTAGNCRACVVEINGERVLAPSCCRNPTNGMKVNTESERAVKSQKLVLELLQSDMPETDYTRHNEVDEWAAKMEVGKPRFEARARVAPDFSHPAMTVNLDACIQCTRCVRACRDEQENDVIGLAFRGDHAQIVFDMDDPMGASTCVACGECVQACPTGALMPARDVAMSVPDKKVESVCPYCGVGCQLTYNIKDNKILYVEGRDGPANRERLCVKGRYGFDYANHPHRLTKPLIRRADAPKRGDAIMDPDRVMEVFREATWEEALEVAGGTFAKIRDTHGKRSLAGFGSAKGSNEEAYLFQKLVRTGFGSNNVDHCTRLCHASSVVALLEGIGSGAVSNPVMDVTKAEVVIIIGANPTVNHPVAATWIKNAVSNGTKLIVCDPRRTDMSRIAHRFMQFKADTDVAMLNAMMNVIVTEGLVDKEFIESRTIGYEELRKNVEGYTPELMAPICGIDAETLRYVARLYATSKASMILWGMGVSQHIHGTDNARCLIALSLMTGQIGRPGTGLHPLRGQNNVQGASDAGLIPMVYPDYQSVTDPKIRANFAKAWNMSVDLLDPEPGLTVVEIMHAITDGKIRGLYVQGENPAMSDPDANHAREALAALDHLVVQDIFLTETAYLADVILPASAFPEKNGTFTNTDRTVQMGRQAINPPGEAKQDLWIIQQMANRLGCDWNYKHVSEVFDEMRHTMPSIAGITWERLEREDAVTYPCLKEGDPGDPVVFVDEFPRESGRARFVPADIIPADERPDTEYPMVLITGRQLEHWHTGSMTRRATVLDSIEPDPIALIHPLDLLAMGGKPGDLITLESRRGNVTLYARADDSSPRGAVFVPFCYYEAAINRLTNSALDPFGKIPEFKYCAIRITMGGTAPVQTSYGGGQALVNLTNSMATAN</sequence>
<dbReference type="EMBL" id="JBHTCC010000001">
    <property type="protein sequence ID" value="MFC7297696.1"/>
    <property type="molecule type" value="Genomic_DNA"/>
</dbReference>
<dbReference type="PROSITE" id="PS51085">
    <property type="entry name" value="2FE2S_FER_2"/>
    <property type="match status" value="1"/>
</dbReference>
<evidence type="ECO:0000259" key="9">
    <source>
        <dbReference type="PROSITE" id="PS51085"/>
    </source>
</evidence>
<dbReference type="SMART" id="SM00926">
    <property type="entry name" value="Molybdop_Fe4S4"/>
    <property type="match status" value="1"/>
</dbReference>
<dbReference type="InterPro" id="IPR054351">
    <property type="entry name" value="NADH_UbQ_OxRdtase_ferredoxin"/>
</dbReference>
<evidence type="ECO:0000256" key="5">
    <source>
        <dbReference type="ARBA" id="ARBA00023002"/>
    </source>
</evidence>
<keyword evidence="3" id="KW-0479">Metal-binding</keyword>
<feature type="domain" description="4Fe-4S Mo/W bis-MGD-type" evidence="11">
    <location>
        <begin position="226"/>
        <end position="281"/>
    </location>
</feature>
<dbReference type="InterPro" id="IPR036010">
    <property type="entry name" value="2Fe-2S_ferredoxin-like_sf"/>
</dbReference>
<feature type="domain" description="4Fe-4S ferredoxin-type" evidence="10">
    <location>
        <begin position="190"/>
        <end position="219"/>
    </location>
</feature>
<keyword evidence="5 12" id="KW-0560">Oxidoreductase</keyword>
<evidence type="ECO:0000256" key="7">
    <source>
        <dbReference type="ARBA" id="ARBA00023014"/>
    </source>
</evidence>
<dbReference type="PROSITE" id="PS00490">
    <property type="entry name" value="MOLYBDOPTERIN_PROK_2"/>
    <property type="match status" value="1"/>
</dbReference>
<keyword evidence="13" id="KW-1185">Reference proteome</keyword>
<dbReference type="PROSITE" id="PS00198">
    <property type="entry name" value="4FE4S_FER_1"/>
    <property type="match status" value="1"/>
</dbReference>
<dbReference type="SUPFAM" id="SSF54292">
    <property type="entry name" value="2Fe-2S ferredoxin-like"/>
    <property type="match status" value="1"/>
</dbReference>
<dbReference type="InterPro" id="IPR041924">
    <property type="entry name" value="Formate_Dh-H_N"/>
</dbReference>
<dbReference type="Gene3D" id="3.40.228.10">
    <property type="entry name" value="Dimethylsulfoxide Reductase, domain 2"/>
    <property type="match status" value="1"/>
</dbReference>
<dbReference type="PANTHER" id="PTHR43105">
    <property type="entry name" value="RESPIRATORY NITRATE REDUCTASE"/>
    <property type="match status" value="1"/>
</dbReference>